<dbReference type="RefSeq" id="WP_002571508.1">
    <property type="nucleotide sequence ID" value="NZ_KB851149.1"/>
</dbReference>
<dbReference type="PATRIC" id="fig|997897.5.peg.1318"/>
<dbReference type="Proteomes" id="UP000013041">
    <property type="component" value="Unassembled WGS sequence"/>
</dbReference>
<dbReference type="AlphaFoldDB" id="N9ZPW3"/>
<dbReference type="CDD" id="cd02199">
    <property type="entry name" value="YjgF_YER057c_UK114_like_1"/>
    <property type="match status" value="1"/>
</dbReference>
<dbReference type="EMBL" id="AGYG01000009">
    <property type="protein sequence ID" value="ENZ41861.1"/>
    <property type="molecule type" value="Genomic_DNA"/>
</dbReference>
<protein>
    <submittedName>
        <fullName evidence="1">Uncharacterized protein</fullName>
    </submittedName>
</protein>
<dbReference type="InterPro" id="IPR013813">
    <property type="entry name" value="Endoribo_LPSP/chorism_mut-like"/>
</dbReference>
<dbReference type="Gene3D" id="3.30.1330.40">
    <property type="entry name" value="RutC-like"/>
    <property type="match status" value="1"/>
</dbReference>
<evidence type="ECO:0000313" key="2">
    <source>
        <dbReference type="Proteomes" id="UP000013041"/>
    </source>
</evidence>
<organism evidence="1 2">
    <name type="scientific">Enterocloster bolteae 90B8</name>
    <dbReference type="NCBI Taxonomy" id="997897"/>
    <lineage>
        <taxon>Bacteria</taxon>
        <taxon>Bacillati</taxon>
        <taxon>Bacillota</taxon>
        <taxon>Clostridia</taxon>
        <taxon>Lachnospirales</taxon>
        <taxon>Lachnospiraceae</taxon>
        <taxon>Enterocloster</taxon>
    </lineage>
</organism>
<dbReference type="SUPFAM" id="SSF55298">
    <property type="entry name" value="YjgF-like"/>
    <property type="match status" value="1"/>
</dbReference>
<dbReference type="Pfam" id="PF01042">
    <property type="entry name" value="Ribonuc_L-PSP"/>
    <property type="match status" value="1"/>
</dbReference>
<dbReference type="InterPro" id="IPR006175">
    <property type="entry name" value="YjgF/YER057c/UK114"/>
</dbReference>
<dbReference type="PANTHER" id="PTHR43760:SF1">
    <property type="entry name" value="ENDORIBONUCLEASE L-PSP_CHORISMATE MUTASE-LIKE DOMAIN-CONTAINING PROTEIN"/>
    <property type="match status" value="1"/>
</dbReference>
<comment type="caution">
    <text evidence="1">The sequence shown here is derived from an EMBL/GenBank/DDBJ whole genome shotgun (WGS) entry which is preliminary data.</text>
</comment>
<proteinExistence type="predicted"/>
<gene>
    <name evidence="1" type="ORF">HMPREF1097_01237</name>
</gene>
<dbReference type="PANTHER" id="PTHR43760">
    <property type="entry name" value="ENDORIBONUCLEASE-RELATED"/>
    <property type="match status" value="1"/>
</dbReference>
<name>N9ZPW3_9FIRM</name>
<dbReference type="HOGENOM" id="CLU_104845_0_1_9"/>
<reference evidence="1 2" key="1">
    <citation type="submission" date="2013-01" db="EMBL/GenBank/DDBJ databases">
        <title>The Genome Sequence of Clostridium bolteae 90B8.</title>
        <authorList>
            <consortium name="The Broad Institute Genome Sequencing Platform"/>
            <person name="Earl A."/>
            <person name="Ward D."/>
            <person name="Feldgarden M."/>
            <person name="Gevers D."/>
            <person name="Courvalin P."/>
            <person name="Lambert T."/>
            <person name="Walker B."/>
            <person name="Young S.K."/>
            <person name="Zeng Q."/>
            <person name="Gargeya S."/>
            <person name="Fitzgerald M."/>
            <person name="Haas B."/>
            <person name="Abouelleil A."/>
            <person name="Alvarado L."/>
            <person name="Arachchi H.M."/>
            <person name="Berlin A.M."/>
            <person name="Chapman S.B."/>
            <person name="Dewar J."/>
            <person name="Goldberg J."/>
            <person name="Griggs A."/>
            <person name="Gujja S."/>
            <person name="Hansen M."/>
            <person name="Howarth C."/>
            <person name="Imamovic A."/>
            <person name="Larimer J."/>
            <person name="McCowan C."/>
            <person name="Murphy C."/>
            <person name="Neiman D."/>
            <person name="Pearson M."/>
            <person name="Priest M."/>
            <person name="Roberts A."/>
            <person name="Saif S."/>
            <person name="Shea T."/>
            <person name="Sisk P."/>
            <person name="Sykes S."/>
            <person name="Wortman J."/>
            <person name="Nusbaum C."/>
            <person name="Birren B."/>
        </authorList>
    </citation>
    <scope>NUCLEOTIDE SEQUENCE [LARGE SCALE GENOMIC DNA]</scope>
    <source>
        <strain evidence="1 2">90B8</strain>
    </source>
</reference>
<dbReference type="InterPro" id="IPR035959">
    <property type="entry name" value="RutC-like_sf"/>
</dbReference>
<evidence type="ECO:0000313" key="1">
    <source>
        <dbReference type="EMBL" id="ENZ41861.1"/>
    </source>
</evidence>
<accession>N9ZPW3</accession>
<sequence length="151" mass="15973">MTNVELKLKEMGYAIPEPGEPVGSFCASVQIGDIIYVSGHTSNLKDVAQYFGKLGKTITTEEAYKGAEIAALRCIGALNKAADLDHLKIVKVTGFVNSAEDFTAHPAVINGASDLFEHVFGENGRHARCAIGVASLPGNACVEVELIAQIL</sequence>